<dbReference type="Proteomes" id="UP000663848">
    <property type="component" value="Unassembled WGS sequence"/>
</dbReference>
<evidence type="ECO:0000313" key="15">
    <source>
        <dbReference type="EMBL" id="CAF3433758.1"/>
    </source>
</evidence>
<dbReference type="EMBL" id="CAJOBQ010001356">
    <property type="protein sequence ID" value="CAF4480059.1"/>
    <property type="molecule type" value="Genomic_DNA"/>
</dbReference>
<dbReference type="GO" id="GO:0000209">
    <property type="term" value="P:protein polyubiquitination"/>
    <property type="evidence" value="ECO:0007669"/>
    <property type="project" value="UniProtKB-ARBA"/>
</dbReference>
<evidence type="ECO:0000313" key="13">
    <source>
        <dbReference type="EMBL" id="CAF3323078.1"/>
    </source>
</evidence>
<dbReference type="Proteomes" id="UP000663833">
    <property type="component" value="Unassembled WGS sequence"/>
</dbReference>
<dbReference type="CDD" id="cd16454">
    <property type="entry name" value="RING-H2_PA-TM-RING"/>
    <property type="match status" value="1"/>
</dbReference>
<dbReference type="EMBL" id="CAJOBS010000578">
    <property type="protein sequence ID" value="CAF4605683.1"/>
    <property type="molecule type" value="Genomic_DNA"/>
</dbReference>
<dbReference type="Pfam" id="PF13639">
    <property type="entry name" value="zf-RING_2"/>
    <property type="match status" value="1"/>
</dbReference>
<dbReference type="InterPro" id="IPR051834">
    <property type="entry name" value="RING_finger_E3_ligase"/>
</dbReference>
<evidence type="ECO:0000313" key="22">
    <source>
        <dbReference type="Proteomes" id="UP000663862"/>
    </source>
</evidence>
<keyword evidence="5" id="KW-0479">Metal-binding</keyword>
<dbReference type="EMBL" id="CAJNXB010003531">
    <property type="protein sequence ID" value="CAF3323078.1"/>
    <property type="molecule type" value="Genomic_DNA"/>
</dbReference>
<sequence length="264" mass="28767">MATAVPDYFCHKCQVHIGHVTNFQCPHCRDTFIEEIASQHTSSHSRIGQPRNRGRAQFHGSTPFGSTTIFIGGGHPSNNVNQTNNPDIGNFFQTVFTQLAGGPQFPFGMQNSGGGGGGTAGYFDPTNLDAFLTQFLNQMGDNGGPAPASENRINTIPTVKVTAAQASDSLQCSICMDDFKENDLAKRLPCSHHFHEECISRWLRMHGTCPTCRVTLDGDNTSNREYYNFFPNQDQSSSTNANRRNDGGNNGSSSTPGSTLFDFD</sequence>
<protein>
    <recommendedName>
        <fullName evidence="3">RING-type E3 ubiquitin transferase</fullName>
        <ecNumber evidence="3">2.3.2.27</ecNumber>
    </recommendedName>
</protein>
<evidence type="ECO:0000256" key="2">
    <source>
        <dbReference type="ARBA" id="ARBA00004906"/>
    </source>
</evidence>
<dbReference type="AlphaFoldDB" id="A0A820TSP5"/>
<evidence type="ECO:0000313" key="17">
    <source>
        <dbReference type="EMBL" id="CAF4266011.1"/>
    </source>
</evidence>
<dbReference type="EMBL" id="CAJOBO010001879">
    <property type="protein sequence ID" value="CAF4415888.1"/>
    <property type="molecule type" value="Genomic_DNA"/>
</dbReference>
<keyword evidence="6 9" id="KW-0863">Zinc-finger</keyword>
<dbReference type="GO" id="GO:0005634">
    <property type="term" value="C:nucleus"/>
    <property type="evidence" value="ECO:0007669"/>
    <property type="project" value="TreeGrafter"/>
</dbReference>
<dbReference type="GO" id="GO:0061630">
    <property type="term" value="F:ubiquitin protein ligase activity"/>
    <property type="evidence" value="ECO:0007669"/>
    <property type="project" value="UniProtKB-EC"/>
</dbReference>
<dbReference type="InterPro" id="IPR001841">
    <property type="entry name" value="Znf_RING"/>
</dbReference>
<dbReference type="Proteomes" id="UP000663865">
    <property type="component" value="Unassembled WGS sequence"/>
</dbReference>
<dbReference type="EMBL" id="CAJNYD010004842">
    <property type="protein sequence ID" value="CAF3641810.1"/>
    <property type="molecule type" value="Genomic_DNA"/>
</dbReference>
<evidence type="ECO:0000256" key="1">
    <source>
        <dbReference type="ARBA" id="ARBA00000900"/>
    </source>
</evidence>
<evidence type="ECO:0000313" key="16">
    <source>
        <dbReference type="EMBL" id="CAF3641810.1"/>
    </source>
</evidence>
<feature type="domain" description="RING-type" evidence="11">
    <location>
        <begin position="172"/>
        <end position="213"/>
    </location>
</feature>
<evidence type="ECO:0000259" key="11">
    <source>
        <dbReference type="PROSITE" id="PS50089"/>
    </source>
</evidence>
<dbReference type="PANTHER" id="PTHR45931">
    <property type="entry name" value="SI:CH211-59O9.10"/>
    <property type="match status" value="1"/>
</dbReference>
<dbReference type="SUPFAM" id="SSF57850">
    <property type="entry name" value="RING/U-box"/>
    <property type="match status" value="1"/>
</dbReference>
<evidence type="ECO:0000313" key="18">
    <source>
        <dbReference type="EMBL" id="CAF4415888.1"/>
    </source>
</evidence>
<dbReference type="Gene3D" id="3.30.40.10">
    <property type="entry name" value="Zinc/RING finger domain, C3HC4 (zinc finger)"/>
    <property type="match status" value="1"/>
</dbReference>
<dbReference type="Proteomes" id="UP000663838">
    <property type="component" value="Unassembled WGS sequence"/>
</dbReference>
<dbReference type="EMBL" id="CAJNYV010000011">
    <property type="protein sequence ID" value="CAF3321521.1"/>
    <property type="molecule type" value="Genomic_DNA"/>
</dbReference>
<keyword evidence="4" id="KW-0808">Transferase</keyword>
<dbReference type="Proteomes" id="UP000663869">
    <property type="component" value="Unassembled WGS sequence"/>
</dbReference>
<evidence type="ECO:0000256" key="8">
    <source>
        <dbReference type="ARBA" id="ARBA00022833"/>
    </source>
</evidence>
<dbReference type="EMBL" id="CAJNYU010000694">
    <property type="protein sequence ID" value="CAF3383269.1"/>
    <property type="molecule type" value="Genomic_DNA"/>
</dbReference>
<evidence type="ECO:0000313" key="21">
    <source>
        <dbReference type="EMBL" id="CAF4605683.1"/>
    </source>
</evidence>
<comment type="pathway">
    <text evidence="2">Protein modification; protein ubiquitination.</text>
</comment>
<evidence type="ECO:0000313" key="20">
    <source>
        <dbReference type="EMBL" id="CAF4600781.1"/>
    </source>
</evidence>
<evidence type="ECO:0000313" key="12">
    <source>
        <dbReference type="EMBL" id="CAF3321521.1"/>
    </source>
</evidence>
<dbReference type="PROSITE" id="PS50089">
    <property type="entry name" value="ZF_RING_2"/>
    <property type="match status" value="1"/>
</dbReference>
<keyword evidence="7" id="KW-0833">Ubl conjugation pathway</keyword>
<evidence type="ECO:0000256" key="9">
    <source>
        <dbReference type="PROSITE-ProRule" id="PRU00175"/>
    </source>
</evidence>
<evidence type="ECO:0000256" key="10">
    <source>
        <dbReference type="SAM" id="MobiDB-lite"/>
    </source>
</evidence>
<dbReference type="PANTHER" id="PTHR45931:SF3">
    <property type="entry name" value="RING ZINC FINGER-CONTAINING PROTEIN"/>
    <property type="match status" value="1"/>
</dbReference>
<accession>A0A820TSP5</accession>
<dbReference type="EMBL" id="CAJNYT010001859">
    <property type="protein sequence ID" value="CAF3433758.1"/>
    <property type="molecule type" value="Genomic_DNA"/>
</dbReference>
<dbReference type="Proteomes" id="UP000663851">
    <property type="component" value="Unassembled WGS sequence"/>
</dbReference>
<evidence type="ECO:0000256" key="4">
    <source>
        <dbReference type="ARBA" id="ARBA00022679"/>
    </source>
</evidence>
<dbReference type="InterPro" id="IPR013083">
    <property type="entry name" value="Znf_RING/FYVE/PHD"/>
</dbReference>
<dbReference type="GO" id="GO:0008270">
    <property type="term" value="F:zinc ion binding"/>
    <property type="evidence" value="ECO:0007669"/>
    <property type="project" value="UniProtKB-KW"/>
</dbReference>
<evidence type="ECO:0000256" key="5">
    <source>
        <dbReference type="ARBA" id="ARBA00022723"/>
    </source>
</evidence>
<evidence type="ECO:0000256" key="3">
    <source>
        <dbReference type="ARBA" id="ARBA00012483"/>
    </source>
</evidence>
<organism evidence="19 22">
    <name type="scientific">Rotaria socialis</name>
    <dbReference type="NCBI Taxonomy" id="392032"/>
    <lineage>
        <taxon>Eukaryota</taxon>
        <taxon>Metazoa</taxon>
        <taxon>Spiralia</taxon>
        <taxon>Gnathifera</taxon>
        <taxon>Rotifera</taxon>
        <taxon>Eurotatoria</taxon>
        <taxon>Bdelloidea</taxon>
        <taxon>Philodinida</taxon>
        <taxon>Philodinidae</taxon>
        <taxon>Rotaria</taxon>
    </lineage>
</organism>
<comment type="catalytic activity">
    <reaction evidence="1">
        <text>S-ubiquitinyl-[E2 ubiquitin-conjugating enzyme]-L-cysteine + [acceptor protein]-L-lysine = [E2 ubiquitin-conjugating enzyme]-L-cysteine + N(6)-ubiquitinyl-[acceptor protein]-L-lysine.</text>
        <dbReference type="EC" id="2.3.2.27"/>
    </reaction>
</comment>
<evidence type="ECO:0000313" key="14">
    <source>
        <dbReference type="EMBL" id="CAF3383269.1"/>
    </source>
</evidence>
<dbReference type="Proteomes" id="UP000663862">
    <property type="component" value="Unassembled WGS sequence"/>
</dbReference>
<dbReference type="OrthoDB" id="8062037at2759"/>
<gene>
    <name evidence="14" type="ORF">FME351_LOCUS7450</name>
    <name evidence="15" type="ORF">GRG538_LOCUS12890</name>
    <name evidence="18" type="ORF">HFQ381_LOCUS21188</name>
    <name evidence="12" type="ORF">KIK155_LOCUS536</name>
    <name evidence="16" type="ORF">LUA448_LOCUS32489</name>
    <name evidence="20" type="ORF">QYT958_LOCUS11535</name>
    <name evidence="13" type="ORF">TIS948_LOCUS20386</name>
    <name evidence="21" type="ORF">TOA249_LOCUS10919</name>
    <name evidence="19" type="ORF">TSG867_LOCUS19413</name>
    <name evidence="17" type="ORF">UJA718_LOCUS10470</name>
</gene>
<keyword evidence="8" id="KW-0862">Zinc</keyword>
<dbReference type="EMBL" id="CAJOBR010001351">
    <property type="protein sequence ID" value="CAF4600781.1"/>
    <property type="molecule type" value="Genomic_DNA"/>
</dbReference>
<dbReference type="Proteomes" id="UP000663872">
    <property type="component" value="Unassembled WGS sequence"/>
</dbReference>
<dbReference type="GO" id="GO:0006511">
    <property type="term" value="P:ubiquitin-dependent protein catabolic process"/>
    <property type="evidence" value="ECO:0007669"/>
    <property type="project" value="TreeGrafter"/>
</dbReference>
<dbReference type="Proteomes" id="UP000663825">
    <property type="component" value="Unassembled WGS sequence"/>
</dbReference>
<proteinExistence type="predicted"/>
<evidence type="ECO:0000313" key="19">
    <source>
        <dbReference type="EMBL" id="CAF4480059.1"/>
    </source>
</evidence>
<feature type="region of interest" description="Disordered" evidence="10">
    <location>
        <begin position="228"/>
        <end position="264"/>
    </location>
</feature>
<evidence type="ECO:0000256" key="7">
    <source>
        <dbReference type="ARBA" id="ARBA00022786"/>
    </source>
</evidence>
<dbReference type="FunFam" id="3.30.40.10:FF:000069">
    <property type="entry name" value="E3 ubiquitin-protein ligase RNF115"/>
    <property type="match status" value="1"/>
</dbReference>
<name>A0A820TSP5_9BILA</name>
<dbReference type="Proteomes" id="UP000663873">
    <property type="component" value="Unassembled WGS sequence"/>
</dbReference>
<evidence type="ECO:0000313" key="23">
    <source>
        <dbReference type="Proteomes" id="UP000663873"/>
    </source>
</evidence>
<dbReference type="SMART" id="SM00184">
    <property type="entry name" value="RING"/>
    <property type="match status" value="1"/>
</dbReference>
<evidence type="ECO:0000256" key="6">
    <source>
        <dbReference type="ARBA" id="ARBA00022771"/>
    </source>
</evidence>
<feature type="compositionally biased region" description="Low complexity" evidence="10">
    <location>
        <begin position="251"/>
        <end position="264"/>
    </location>
</feature>
<dbReference type="EC" id="2.3.2.27" evidence="3"/>
<reference evidence="19" key="1">
    <citation type="submission" date="2021-02" db="EMBL/GenBank/DDBJ databases">
        <authorList>
            <person name="Nowell W R."/>
        </authorList>
    </citation>
    <scope>NUCLEOTIDE SEQUENCE</scope>
</reference>
<feature type="compositionally biased region" description="Polar residues" evidence="10">
    <location>
        <begin position="228"/>
        <end position="241"/>
    </location>
</feature>
<keyword evidence="23" id="KW-1185">Reference proteome</keyword>
<comment type="caution">
    <text evidence="19">The sequence shown here is derived from an EMBL/GenBank/DDBJ whole genome shotgun (WGS) entry which is preliminary data.</text>
</comment>
<dbReference type="EMBL" id="CAJOBP010001232">
    <property type="protein sequence ID" value="CAF4266011.1"/>
    <property type="molecule type" value="Genomic_DNA"/>
</dbReference>